<reference evidence="1" key="1">
    <citation type="journal article" date="2020" name="Phytopathology">
        <title>Genome sequence and comparative analysis of Colletotrichum gloeosporioides isolated from Liriodendron leaves.</title>
        <authorList>
            <person name="Fu F.F."/>
            <person name="Hao Z."/>
            <person name="Wang P."/>
            <person name="Lu Y."/>
            <person name="Xue L.J."/>
            <person name="Wei G."/>
            <person name="Tian Y."/>
            <person name="Baishi H."/>
            <person name="Xu H."/>
            <person name="Shi J."/>
            <person name="Cheng T."/>
            <person name="Wang G."/>
            <person name="Yi Y."/>
            <person name="Chen J."/>
        </authorList>
    </citation>
    <scope>NUCLEOTIDE SEQUENCE</scope>
    <source>
        <strain evidence="1">Lc1</strain>
    </source>
</reference>
<protein>
    <submittedName>
        <fullName evidence="1">Uncharacterized protein</fullName>
    </submittedName>
</protein>
<dbReference type="AlphaFoldDB" id="A0A8H4FM37"/>
<sequence length="79" mass="8908">MTSDQSPTKLPSSESTANDITFEVHSNLVSSTDLLDVLTKCFERDKFAVEMRHSIFIIKVKQPQTEKEKASLERFTSGT</sequence>
<dbReference type="RefSeq" id="XP_045265098.1">
    <property type="nucleotide sequence ID" value="XM_045413464.1"/>
</dbReference>
<dbReference type="EMBL" id="WVTB01000038">
    <property type="protein sequence ID" value="KAF3805939.1"/>
    <property type="molecule type" value="Genomic_DNA"/>
</dbReference>
<name>A0A8H4FM37_COLGL</name>
<comment type="caution">
    <text evidence="1">The sequence shown here is derived from an EMBL/GenBank/DDBJ whole genome shotgun (WGS) entry which is preliminary data.</text>
</comment>
<evidence type="ECO:0000313" key="2">
    <source>
        <dbReference type="Proteomes" id="UP000613401"/>
    </source>
</evidence>
<reference evidence="1" key="2">
    <citation type="submission" date="2020-03" db="EMBL/GenBank/DDBJ databases">
        <authorList>
            <person name="Fu F.-F."/>
            <person name="Chen J."/>
        </authorList>
    </citation>
    <scope>NUCLEOTIDE SEQUENCE</scope>
    <source>
        <strain evidence="1">Lc1</strain>
    </source>
</reference>
<dbReference type="Proteomes" id="UP000613401">
    <property type="component" value="Unassembled WGS sequence"/>
</dbReference>
<proteinExistence type="predicted"/>
<dbReference type="GeneID" id="69020729"/>
<gene>
    <name evidence="1" type="ORF">GCG54_00013613</name>
</gene>
<keyword evidence="2" id="KW-1185">Reference proteome</keyword>
<organism evidence="1 2">
    <name type="scientific">Colletotrichum gloeosporioides</name>
    <name type="common">Anthracnose fungus</name>
    <name type="synonym">Glomerella cingulata</name>
    <dbReference type="NCBI Taxonomy" id="474922"/>
    <lineage>
        <taxon>Eukaryota</taxon>
        <taxon>Fungi</taxon>
        <taxon>Dikarya</taxon>
        <taxon>Ascomycota</taxon>
        <taxon>Pezizomycotina</taxon>
        <taxon>Sordariomycetes</taxon>
        <taxon>Hypocreomycetidae</taxon>
        <taxon>Glomerellales</taxon>
        <taxon>Glomerellaceae</taxon>
        <taxon>Colletotrichum</taxon>
        <taxon>Colletotrichum gloeosporioides species complex</taxon>
    </lineage>
</organism>
<accession>A0A8H4FM37</accession>
<evidence type="ECO:0000313" key="1">
    <source>
        <dbReference type="EMBL" id="KAF3805939.1"/>
    </source>
</evidence>